<feature type="domain" description="TNase-like" evidence="1">
    <location>
        <begin position="24"/>
        <end position="219"/>
    </location>
</feature>
<evidence type="ECO:0000313" key="2">
    <source>
        <dbReference type="EMBL" id="KGT78200.1"/>
    </source>
</evidence>
<dbReference type="PROSITE" id="PS50830">
    <property type="entry name" value="TNASE_3"/>
    <property type="match status" value="1"/>
</dbReference>
<dbReference type="InterPro" id="IPR035437">
    <property type="entry name" value="SNase_OB-fold_sf"/>
</dbReference>
<dbReference type="EMBL" id="JRPN01000015">
    <property type="protein sequence ID" value="KGT78200.1"/>
    <property type="molecule type" value="Genomic_DNA"/>
</dbReference>
<dbReference type="Proteomes" id="UP000030377">
    <property type="component" value="Unassembled WGS sequence"/>
</dbReference>
<evidence type="ECO:0000313" key="3">
    <source>
        <dbReference type="Proteomes" id="UP000030377"/>
    </source>
</evidence>
<dbReference type="Gene3D" id="2.40.50.90">
    <property type="match status" value="1"/>
</dbReference>
<organism evidence="2 3">
    <name type="scientific">Bradyrhizobium japonicum</name>
    <dbReference type="NCBI Taxonomy" id="375"/>
    <lineage>
        <taxon>Bacteria</taxon>
        <taxon>Pseudomonadati</taxon>
        <taxon>Pseudomonadota</taxon>
        <taxon>Alphaproteobacteria</taxon>
        <taxon>Hyphomicrobiales</taxon>
        <taxon>Nitrobacteraceae</taxon>
        <taxon>Bradyrhizobium</taxon>
    </lineage>
</organism>
<protein>
    <submittedName>
        <fullName evidence="2">Nuclease</fullName>
    </submittedName>
</protein>
<gene>
    <name evidence="2" type="ORF">MA20_18905</name>
</gene>
<proteinExistence type="predicted"/>
<accession>A0A0A3XUY6</accession>
<comment type="caution">
    <text evidence="2">The sequence shown here is derived from an EMBL/GenBank/DDBJ whole genome shotgun (WGS) entry which is preliminary data.</text>
</comment>
<dbReference type="RefSeq" id="WP_041956294.1">
    <property type="nucleotide sequence ID" value="NZ_CP081350.1"/>
</dbReference>
<name>A0A0A3XUY6_BRAJP</name>
<reference evidence="2 3" key="1">
    <citation type="submission" date="2014-09" db="EMBL/GenBank/DDBJ databases">
        <title>Draft genome of Bradyrhizobium japonicum Is-34.</title>
        <authorList>
            <person name="Tsurumaru H."/>
            <person name="Yamakawa T."/>
            <person name="Hashimoto S."/>
            <person name="Okizaki K."/>
            <person name="Kanesaki Y."/>
            <person name="Yoshikawa H."/>
            <person name="Yajima S."/>
        </authorList>
    </citation>
    <scope>NUCLEOTIDE SEQUENCE [LARGE SCALE GENOMIC DNA]</scope>
    <source>
        <strain evidence="2 3">Is-34</strain>
    </source>
</reference>
<dbReference type="STRING" id="375.BKD09_RS45815"/>
<dbReference type="InterPro" id="IPR016071">
    <property type="entry name" value="Staphylococal_nuclease_OB-fold"/>
</dbReference>
<dbReference type="SUPFAM" id="SSF50199">
    <property type="entry name" value="Staphylococcal nuclease"/>
    <property type="match status" value="1"/>
</dbReference>
<sequence>MPVGLLEVVGTIDVGQFWPEGRSDADTTKVVVNVAPDAIRFRKNDSVPFQPTHVFEGAKVKGRTATAPIKNGKLTIRLQGIDAPELHYQPSPLSAAEKKGLSDAKRQAYHEVTHPYRQFLGATTSKALHDFLSSAGGPTLACRVFTHVDAPNEVFDTYGRLVGDIEVTVAGKTIDINHWLVEQGFAYPTFYSSMNDDEIKAFLALAKPARAQKLPVWKHLAKTIPAFDFDLREPRKNETDVLATDKGPVILPKLYRRYTNWSARKKAKVTSQTFQKFLGEGSGGKPDTCYEIDDFLTNGVHSATPRNFADFVEGGKTIKFQPDGLVFGEAPSSLVGADGKPITTF</sequence>
<dbReference type="AlphaFoldDB" id="A0A0A3XUY6"/>
<dbReference type="SMART" id="SM00318">
    <property type="entry name" value="SNc"/>
    <property type="match status" value="1"/>
</dbReference>
<dbReference type="Pfam" id="PF00565">
    <property type="entry name" value="SNase"/>
    <property type="match status" value="1"/>
</dbReference>
<evidence type="ECO:0000259" key="1">
    <source>
        <dbReference type="PROSITE" id="PS50830"/>
    </source>
</evidence>